<accession>A0AAW2K9L0</accession>
<feature type="region of interest" description="Disordered" evidence="2">
    <location>
        <begin position="149"/>
        <end position="171"/>
    </location>
</feature>
<feature type="compositionally biased region" description="Basic and acidic residues" evidence="2">
    <location>
        <begin position="211"/>
        <end position="229"/>
    </location>
</feature>
<feature type="region of interest" description="Disordered" evidence="2">
    <location>
        <begin position="190"/>
        <end position="354"/>
    </location>
</feature>
<gene>
    <name evidence="3" type="ORF">Sradi_6222300</name>
</gene>
<protein>
    <submittedName>
        <fullName evidence="3">Uncharacterized protein</fullName>
    </submittedName>
</protein>
<proteinExistence type="predicted"/>
<organism evidence="3">
    <name type="scientific">Sesamum radiatum</name>
    <name type="common">Black benniseed</name>
    <dbReference type="NCBI Taxonomy" id="300843"/>
    <lineage>
        <taxon>Eukaryota</taxon>
        <taxon>Viridiplantae</taxon>
        <taxon>Streptophyta</taxon>
        <taxon>Embryophyta</taxon>
        <taxon>Tracheophyta</taxon>
        <taxon>Spermatophyta</taxon>
        <taxon>Magnoliopsida</taxon>
        <taxon>eudicotyledons</taxon>
        <taxon>Gunneridae</taxon>
        <taxon>Pentapetalae</taxon>
        <taxon>asterids</taxon>
        <taxon>lamiids</taxon>
        <taxon>Lamiales</taxon>
        <taxon>Pedaliaceae</taxon>
        <taxon>Sesamum</taxon>
    </lineage>
</organism>
<feature type="compositionally biased region" description="Gly residues" evidence="2">
    <location>
        <begin position="62"/>
        <end position="71"/>
    </location>
</feature>
<dbReference type="EMBL" id="JACGWJ010000029">
    <property type="protein sequence ID" value="KAL0303542.1"/>
    <property type="molecule type" value="Genomic_DNA"/>
</dbReference>
<feature type="compositionally biased region" description="Basic and acidic residues" evidence="2">
    <location>
        <begin position="254"/>
        <end position="267"/>
    </location>
</feature>
<name>A0AAW2K9L0_SESRA</name>
<feature type="compositionally biased region" description="Low complexity" evidence="2">
    <location>
        <begin position="190"/>
        <end position="206"/>
    </location>
</feature>
<feature type="compositionally biased region" description="Basic and acidic residues" evidence="2">
    <location>
        <begin position="301"/>
        <end position="314"/>
    </location>
</feature>
<dbReference type="PANTHER" id="PTHR33701">
    <property type="entry name" value="TRANSMEMBRANE PROTEIN"/>
    <property type="match status" value="1"/>
</dbReference>
<comment type="caution">
    <text evidence="3">The sequence shown here is derived from an EMBL/GenBank/DDBJ whole genome shotgun (WGS) entry which is preliminary data.</text>
</comment>
<evidence type="ECO:0000256" key="2">
    <source>
        <dbReference type="SAM" id="MobiDB-lite"/>
    </source>
</evidence>
<evidence type="ECO:0000256" key="1">
    <source>
        <dbReference type="SAM" id="Coils"/>
    </source>
</evidence>
<evidence type="ECO:0000313" key="3">
    <source>
        <dbReference type="EMBL" id="KAL0303542.1"/>
    </source>
</evidence>
<feature type="region of interest" description="Disordered" evidence="2">
    <location>
        <begin position="1"/>
        <end position="82"/>
    </location>
</feature>
<dbReference type="PANTHER" id="PTHR33701:SF3">
    <property type="entry name" value="TRANSCRIPTIONAL REGULATOR ATRX"/>
    <property type="match status" value="1"/>
</dbReference>
<dbReference type="AlphaFoldDB" id="A0AAW2K9L0"/>
<feature type="coiled-coil region" evidence="1">
    <location>
        <begin position="98"/>
        <end position="132"/>
    </location>
</feature>
<keyword evidence="1" id="KW-0175">Coiled coil</keyword>
<feature type="compositionally biased region" description="Basic residues" evidence="2">
    <location>
        <begin position="243"/>
        <end position="253"/>
    </location>
</feature>
<feature type="compositionally biased region" description="Acidic residues" evidence="2">
    <location>
        <begin position="149"/>
        <end position="159"/>
    </location>
</feature>
<sequence length="354" mass="39740">MPPSPLPSSPHREGQRRRLSQQGGQHRPMYNRTTVVAQRCALDNNDIAQTPRHSPGRRHGGGGRGQGGGSGKTSSMEESDSMTIEFLRARLLSERSVSKSARQRADDLAKRVEELEEQLKFVSLQREKAEKATADVLAILEDRGISDVSEEFDSCSEQDESPRDFKARNGSLIIKEPSTHTEIRKNEVEAAYSSSEIESSPSTGRSLSWRNTKDSQHSIEKKKNMDSIRRRASFTSNSTSARRAGKSCRKIRIRDRSIEELQKDGAEKPTCSSDVYNSFDCEPVAPRGSSGYANGKNPLETNEHRFSGHGRNEDMESALQHQAQLIGRYEEEEKAQREWEEKFRENNSGTQALD</sequence>
<reference evidence="3" key="1">
    <citation type="submission" date="2020-06" db="EMBL/GenBank/DDBJ databases">
        <authorList>
            <person name="Li T."/>
            <person name="Hu X."/>
            <person name="Zhang T."/>
            <person name="Song X."/>
            <person name="Zhang H."/>
            <person name="Dai N."/>
            <person name="Sheng W."/>
            <person name="Hou X."/>
            <person name="Wei L."/>
        </authorList>
    </citation>
    <scope>NUCLEOTIDE SEQUENCE</scope>
    <source>
        <strain evidence="3">G02</strain>
        <tissue evidence="3">Leaf</tissue>
    </source>
</reference>
<feature type="compositionally biased region" description="Basic and acidic residues" evidence="2">
    <location>
        <begin position="328"/>
        <end position="345"/>
    </location>
</feature>
<reference evidence="3" key="2">
    <citation type="journal article" date="2024" name="Plant">
        <title>Genomic evolution and insights into agronomic trait innovations of Sesamum species.</title>
        <authorList>
            <person name="Miao H."/>
            <person name="Wang L."/>
            <person name="Qu L."/>
            <person name="Liu H."/>
            <person name="Sun Y."/>
            <person name="Le M."/>
            <person name="Wang Q."/>
            <person name="Wei S."/>
            <person name="Zheng Y."/>
            <person name="Lin W."/>
            <person name="Duan Y."/>
            <person name="Cao H."/>
            <person name="Xiong S."/>
            <person name="Wang X."/>
            <person name="Wei L."/>
            <person name="Li C."/>
            <person name="Ma Q."/>
            <person name="Ju M."/>
            <person name="Zhao R."/>
            <person name="Li G."/>
            <person name="Mu C."/>
            <person name="Tian Q."/>
            <person name="Mei H."/>
            <person name="Zhang T."/>
            <person name="Gao T."/>
            <person name="Zhang H."/>
        </authorList>
    </citation>
    <scope>NUCLEOTIDE SEQUENCE</scope>
    <source>
        <strain evidence="3">G02</strain>
    </source>
</reference>